<dbReference type="PANTHER" id="PTHR43977">
    <property type="entry name" value="STRUCTURAL MAINTENANCE OF CHROMOSOMES PROTEIN 3"/>
    <property type="match status" value="1"/>
</dbReference>
<reference evidence="7" key="1">
    <citation type="submission" date="2022-12" db="EMBL/GenBank/DDBJ databases">
        <title>Genome assemblies of Blomia tropicalis.</title>
        <authorList>
            <person name="Cui Y."/>
        </authorList>
    </citation>
    <scope>NUCLEOTIDE SEQUENCE</scope>
    <source>
        <tissue evidence="7">Adult mites</tissue>
    </source>
</reference>
<dbReference type="GO" id="GO:0051276">
    <property type="term" value="P:chromosome organization"/>
    <property type="evidence" value="ECO:0007669"/>
    <property type="project" value="InterPro"/>
</dbReference>
<keyword evidence="2" id="KW-0808">Transferase</keyword>
<evidence type="ECO:0000313" key="7">
    <source>
        <dbReference type="EMBL" id="KAJ6221462.1"/>
    </source>
</evidence>
<gene>
    <name evidence="7" type="ORF">RDWZM_000007</name>
</gene>
<dbReference type="GO" id="GO:0005737">
    <property type="term" value="C:cytoplasm"/>
    <property type="evidence" value="ECO:0007669"/>
    <property type="project" value="UniProtKB-SubCell"/>
</dbReference>
<dbReference type="Gene3D" id="3.40.50.300">
    <property type="entry name" value="P-loop containing nucleotide triphosphate hydrolases"/>
    <property type="match status" value="2"/>
</dbReference>
<evidence type="ECO:0000256" key="3">
    <source>
        <dbReference type="SAM" id="Coils"/>
    </source>
</evidence>
<proteinExistence type="inferred from homology"/>
<dbReference type="InterPro" id="IPR029063">
    <property type="entry name" value="SAM-dependent_MTases_sf"/>
</dbReference>
<dbReference type="InterPro" id="IPR027417">
    <property type="entry name" value="P-loop_NTPase"/>
</dbReference>
<evidence type="ECO:0000256" key="2">
    <source>
        <dbReference type="HAMAP-Rule" id="MF_03188"/>
    </source>
</evidence>
<feature type="coiled-coil region" evidence="3">
    <location>
        <begin position="811"/>
        <end position="962"/>
    </location>
</feature>
<feature type="domain" description="SMC hinge" evidence="5">
    <location>
        <begin position="558"/>
        <end position="666"/>
    </location>
</feature>
<evidence type="ECO:0000256" key="1">
    <source>
        <dbReference type="ARBA" id="ARBA00023054"/>
    </source>
</evidence>
<keyword evidence="1 3" id="KW-0175">Coiled coil</keyword>
<comment type="subcellular location">
    <subcellularLocation>
        <location evidence="2">Cytoplasm</location>
    </subcellularLocation>
</comment>
<dbReference type="InterPro" id="IPR026635">
    <property type="entry name" value="Efm4/METTL10"/>
</dbReference>
<dbReference type="Pfam" id="PF06470">
    <property type="entry name" value="SMC_hinge"/>
    <property type="match status" value="1"/>
</dbReference>
<dbReference type="Gene3D" id="1.20.1060.20">
    <property type="match status" value="1"/>
</dbReference>
<dbReference type="Proteomes" id="UP001142055">
    <property type="component" value="Chromosome 1"/>
</dbReference>
<keyword evidence="8" id="KW-1185">Reference proteome</keyword>
<accession>A0A9Q0MC33</accession>
<feature type="coiled-coil region" evidence="3">
    <location>
        <begin position="706"/>
        <end position="736"/>
    </location>
</feature>
<dbReference type="EMBL" id="JAPWDV010000001">
    <property type="protein sequence ID" value="KAJ6221462.1"/>
    <property type="molecule type" value="Genomic_DNA"/>
</dbReference>
<protein>
    <recommendedName>
        <fullName evidence="2">Protein-lysine N-methyltransferase RDWZM_000007</fullName>
        <ecNumber evidence="2">2.1.1.-</ecNumber>
    </recommendedName>
</protein>
<dbReference type="GO" id="GO:0032259">
    <property type="term" value="P:methylation"/>
    <property type="evidence" value="ECO:0007669"/>
    <property type="project" value="UniProtKB-KW"/>
</dbReference>
<feature type="domain" description="RecF/RecN/SMC N-terminal" evidence="4">
    <location>
        <begin position="38"/>
        <end position="1256"/>
    </location>
</feature>
<feature type="coiled-coil region" evidence="3">
    <location>
        <begin position="264"/>
        <end position="347"/>
    </location>
</feature>
<evidence type="ECO:0000313" key="8">
    <source>
        <dbReference type="Proteomes" id="UP001142055"/>
    </source>
</evidence>
<dbReference type="GO" id="GO:0005694">
    <property type="term" value="C:chromosome"/>
    <property type="evidence" value="ECO:0007669"/>
    <property type="project" value="InterPro"/>
</dbReference>
<organism evidence="7 8">
    <name type="scientific">Blomia tropicalis</name>
    <name type="common">Mite</name>
    <dbReference type="NCBI Taxonomy" id="40697"/>
    <lineage>
        <taxon>Eukaryota</taxon>
        <taxon>Metazoa</taxon>
        <taxon>Ecdysozoa</taxon>
        <taxon>Arthropoda</taxon>
        <taxon>Chelicerata</taxon>
        <taxon>Arachnida</taxon>
        <taxon>Acari</taxon>
        <taxon>Acariformes</taxon>
        <taxon>Sarcoptiformes</taxon>
        <taxon>Astigmata</taxon>
        <taxon>Glycyphagoidea</taxon>
        <taxon>Echimyopodidae</taxon>
        <taxon>Blomia</taxon>
    </lineage>
</organism>
<name>A0A9Q0MC33_BLOTA</name>
<dbReference type="HAMAP" id="MF_03188">
    <property type="entry name" value="Methyltr_EFM4"/>
    <property type="match status" value="1"/>
</dbReference>
<comment type="similarity">
    <text evidence="2">Belongs to the class I-like SAM-binding methyltransferase superfamily. EFM4 family.</text>
</comment>
<dbReference type="InterPro" id="IPR003395">
    <property type="entry name" value="RecF/RecN/SMC_N"/>
</dbReference>
<dbReference type="Gene3D" id="3.40.50.150">
    <property type="entry name" value="Vaccinia Virus protein VP39"/>
    <property type="match status" value="1"/>
</dbReference>
<dbReference type="InterPro" id="IPR036277">
    <property type="entry name" value="SMC_hinge_sf"/>
</dbReference>
<evidence type="ECO:0000259" key="6">
    <source>
        <dbReference type="Pfam" id="PF13847"/>
    </source>
</evidence>
<sequence length="1507" mass="173940">MKIDGRIADGMKLDGRIVDGMKLDGRIADGMKIDGRMTDGFRSFQNGTISNLSKGINVLVGPNGAGKSSIISALEFLFTRKYSRLDSKQRQLWICNLNSNENHNNKEASVSVIIDNSDHLIPDKAEYITFKRRITAKKDQYFFNERLIKFDQICVLMTSAGFSPNHSNFIVAQGLITEIALASPEELLEILRNLSGASSFDDKKDKMMENIQLSESTLASLNTNIEEIEFKMQAMNMNSDSIKNYLYNKKVQQYLKNRISIIEHESLKASIDSKEDQNRLLKNSLESEMEMREQLKSQINFNQDLLNEWKSNIKKHECKTAIYIAMLDETQNQITKLETNLNDEERYIDNSSHLEQINESINAKTVQSRNYQKVLDDLVSKEKFLVNEITKLENARNNSYCILNMETKSIEQRKSLIEDQLSLIKEVIKVYSNLKNEHLDSIKRITNKKLNIIKQLEENSDKCTSKRIKTLNNEINILKKECGGLQLSQRQDFITIQFIKQKIIDLESTLIELENHLNYVSNSAIKNKKLIEKIISSCQTRLEDSEKNQVDRDKMIVEGYFGQFIDLIELSNPTMEKAVDTLLGNKIFTHLVGSSEVAIAILDEIQKMKEKPEDNISFMVLKCINPKESVYDEESEIPLYKVLKYNENLSLSVQSLCERKFVCKDLFDSNVRSRPFNDYASINGDLLTSDGIFKFVSPDKSRISLYKEWKVKLEEYNSLIQELASNKLQYEQLNEHLINHMFQININQMEIIKITKNSEDVPNLKERLNENIQLEKKVTQHIDFINLKLMNFDEEIAMLESYNCEQEKIDFNSEKIKCNELTQQINDLKLKREKVEKDRDDIEKEILETEMIIINLEKQKIQISNFSNNRKNELNVENVKWLKNQIEELTTSLKNTKDQLKVVNEQYEDALTNYNEVEQLIRPIQEKLEQKSISIIKLENEIVMINNELNKLNHQIQQLSLENDIGLLRDQMFSVSISDEYLQLETMDQLYSCLRKIEKQILNSNINKESIEFYEQFMNEYEKNKEHKEKITRDLPRLMELIYLIENMKKNFIFRTYNLVNKNFQTIFRKLVNHQGIVRMQFLTSIPIGSANTNNKINSSGPNNNLITPLDSQISNLDNLNIIGQSLMNDSDISSLNTNFSSIASKASLISTVDDCVGIKILANFDNSNTFTELNSLSGGQKTIISTAFIFALQQIDSSPFFVFDEIDASLDATWRRSLSMMIKDLSEKKQFILSTFNPELVEQGDKFFGILNRQGLSSVNVTTKQDALNFIVRSKRLLETDSNQGSGLSHKHITESELGTKDYWEQFYENELNNFEDSGDCGETWFGKRNTHRIIDWVVENTDKNATVCDVGCGNGYISSKLANLGFTKVIGIDYSEKAIHFCQKMHVNQAIKFKIVDILQDWDKLPSTIDQCDVLIDKGTYDAICLMPNSDILLNRKLYMKFIIKHLKVNGHLLIMSCNFTKNELIKFLLNESSLVFVHEFETPKISFGGKTGNQVSGLVLKRCN</sequence>
<evidence type="ECO:0000259" key="4">
    <source>
        <dbReference type="Pfam" id="PF02463"/>
    </source>
</evidence>
<keyword evidence="2" id="KW-0963">Cytoplasm</keyword>
<comment type="caution">
    <text evidence="7">The sequence shown here is derived from an EMBL/GenBank/DDBJ whole genome shotgun (WGS) entry which is preliminary data.</text>
</comment>
<dbReference type="CDD" id="cd02440">
    <property type="entry name" value="AdoMet_MTases"/>
    <property type="match status" value="1"/>
</dbReference>
<keyword evidence="2" id="KW-0949">S-adenosyl-L-methionine</keyword>
<dbReference type="SUPFAM" id="SSF52540">
    <property type="entry name" value="P-loop containing nucleoside triphosphate hydrolases"/>
    <property type="match status" value="1"/>
</dbReference>
<dbReference type="GO" id="GO:0005524">
    <property type="term" value="F:ATP binding"/>
    <property type="evidence" value="ECO:0007669"/>
    <property type="project" value="InterPro"/>
</dbReference>
<dbReference type="InterPro" id="IPR010935">
    <property type="entry name" value="SMC_hinge"/>
</dbReference>
<feature type="domain" description="Methyltransferase" evidence="6">
    <location>
        <begin position="1344"/>
        <end position="1474"/>
    </location>
</feature>
<comment type="function">
    <text evidence="2">S-adenosyl-L-methionine-dependent protein-lysine N-methyltransferase that methylates elongation factor 1-alpha.</text>
</comment>
<dbReference type="Pfam" id="PF02463">
    <property type="entry name" value="SMC_N"/>
    <property type="match status" value="1"/>
</dbReference>
<keyword evidence="2" id="KW-0489">Methyltransferase</keyword>
<dbReference type="SUPFAM" id="SSF75553">
    <property type="entry name" value="Smc hinge domain"/>
    <property type="match status" value="1"/>
</dbReference>
<dbReference type="GO" id="GO:0016279">
    <property type="term" value="F:protein-lysine N-methyltransferase activity"/>
    <property type="evidence" value="ECO:0007669"/>
    <property type="project" value="UniProtKB-UniRule"/>
</dbReference>
<dbReference type="Pfam" id="PF13847">
    <property type="entry name" value="Methyltransf_31"/>
    <property type="match status" value="1"/>
</dbReference>
<dbReference type="EC" id="2.1.1.-" evidence="2"/>
<evidence type="ECO:0000259" key="5">
    <source>
        <dbReference type="Pfam" id="PF06470"/>
    </source>
</evidence>
<feature type="coiled-coil region" evidence="3">
    <location>
        <begin position="468"/>
        <end position="516"/>
    </location>
</feature>
<dbReference type="SUPFAM" id="SSF53335">
    <property type="entry name" value="S-adenosyl-L-methionine-dependent methyltransferases"/>
    <property type="match status" value="1"/>
</dbReference>
<dbReference type="OMA" id="EWILIHE"/>
<dbReference type="InterPro" id="IPR025714">
    <property type="entry name" value="Methyltranfer_dom"/>
</dbReference>